<dbReference type="EMBL" id="GBRH01244156">
    <property type="protein sequence ID" value="JAD53739.1"/>
    <property type="molecule type" value="Transcribed_RNA"/>
</dbReference>
<organism evidence="1">
    <name type="scientific">Arundo donax</name>
    <name type="common">Giant reed</name>
    <name type="synonym">Donax arundinaceus</name>
    <dbReference type="NCBI Taxonomy" id="35708"/>
    <lineage>
        <taxon>Eukaryota</taxon>
        <taxon>Viridiplantae</taxon>
        <taxon>Streptophyta</taxon>
        <taxon>Embryophyta</taxon>
        <taxon>Tracheophyta</taxon>
        <taxon>Spermatophyta</taxon>
        <taxon>Magnoliopsida</taxon>
        <taxon>Liliopsida</taxon>
        <taxon>Poales</taxon>
        <taxon>Poaceae</taxon>
        <taxon>PACMAD clade</taxon>
        <taxon>Arundinoideae</taxon>
        <taxon>Arundineae</taxon>
        <taxon>Arundo</taxon>
    </lineage>
</organism>
<sequence>MVISLSDTFTTLKFVFKSISSLLNFSSANWVILLSNIVRICPPASITEMFTYFFTSGYNFAKSSFTKSCNSAANSTPVGPPPIITK</sequence>
<reference evidence="1" key="1">
    <citation type="submission" date="2014-09" db="EMBL/GenBank/DDBJ databases">
        <authorList>
            <person name="Magalhaes I.L.F."/>
            <person name="Oliveira U."/>
            <person name="Santos F.R."/>
            <person name="Vidigal T.H.D.A."/>
            <person name="Brescovit A.D."/>
            <person name="Santos A.J."/>
        </authorList>
    </citation>
    <scope>NUCLEOTIDE SEQUENCE</scope>
    <source>
        <tissue evidence="1">Shoot tissue taken approximately 20 cm above the soil surface</tissue>
    </source>
</reference>
<reference evidence="1" key="2">
    <citation type="journal article" date="2015" name="Data Brief">
        <title>Shoot transcriptome of the giant reed, Arundo donax.</title>
        <authorList>
            <person name="Barrero R.A."/>
            <person name="Guerrero F.D."/>
            <person name="Moolhuijzen P."/>
            <person name="Goolsby J.A."/>
            <person name="Tidwell J."/>
            <person name="Bellgard S.E."/>
            <person name="Bellgard M.I."/>
        </authorList>
    </citation>
    <scope>NUCLEOTIDE SEQUENCE</scope>
    <source>
        <tissue evidence="1">Shoot tissue taken approximately 20 cm above the soil surface</tissue>
    </source>
</reference>
<proteinExistence type="predicted"/>
<protein>
    <submittedName>
        <fullName evidence="1">Pco100812</fullName>
    </submittedName>
</protein>
<dbReference type="AlphaFoldDB" id="A0A0A9APT3"/>
<evidence type="ECO:0000313" key="1">
    <source>
        <dbReference type="EMBL" id="JAD53739.1"/>
    </source>
</evidence>
<name>A0A0A9APT3_ARUDO</name>
<accession>A0A0A9APT3</accession>